<dbReference type="InterPro" id="IPR036938">
    <property type="entry name" value="PAP2/HPO_sf"/>
</dbReference>
<dbReference type="Pfam" id="PF01569">
    <property type="entry name" value="PAP2"/>
    <property type="match status" value="1"/>
</dbReference>
<dbReference type="PANTHER" id="PTHR42709:SF11">
    <property type="entry name" value="DEDA FAMILY PROTEIN"/>
    <property type="match status" value="1"/>
</dbReference>
<feature type="domain" description="Phosphatidic acid phosphatase type 2/haloperoxidase" evidence="3">
    <location>
        <begin position="292"/>
        <end position="409"/>
    </location>
</feature>
<comment type="caution">
    <text evidence="4">The sequence shown here is derived from an EMBL/GenBank/DDBJ whole genome shotgun (WGS) entry which is preliminary data.</text>
</comment>
<dbReference type="InterPro" id="IPR000326">
    <property type="entry name" value="PAP2/HPO"/>
</dbReference>
<evidence type="ECO:0000256" key="2">
    <source>
        <dbReference type="SAM" id="Phobius"/>
    </source>
</evidence>
<evidence type="ECO:0000256" key="1">
    <source>
        <dbReference type="ARBA" id="ARBA00010792"/>
    </source>
</evidence>
<dbReference type="EMBL" id="LOHZ01000019">
    <property type="protein sequence ID" value="KYO68049.1"/>
    <property type="molecule type" value="Genomic_DNA"/>
</dbReference>
<feature type="transmembrane region" description="Helical" evidence="2">
    <location>
        <begin position="155"/>
        <end position="174"/>
    </location>
</feature>
<dbReference type="Proteomes" id="UP000075737">
    <property type="component" value="Unassembled WGS sequence"/>
</dbReference>
<dbReference type="Pfam" id="PF09335">
    <property type="entry name" value="VTT_dom"/>
    <property type="match status" value="1"/>
</dbReference>
<feature type="transmembrane region" description="Helical" evidence="2">
    <location>
        <begin position="394"/>
        <end position="415"/>
    </location>
</feature>
<gene>
    <name evidence="4" type="ORF">ATZ99_03600</name>
</gene>
<organism evidence="4 5">
    <name type="scientific">Thermovenabulum gondwanense</name>
    <dbReference type="NCBI Taxonomy" id="520767"/>
    <lineage>
        <taxon>Bacteria</taxon>
        <taxon>Bacillati</taxon>
        <taxon>Bacillota</taxon>
        <taxon>Clostridia</taxon>
        <taxon>Thermosediminibacterales</taxon>
        <taxon>Thermosediminibacteraceae</taxon>
        <taxon>Thermovenabulum</taxon>
    </lineage>
</organism>
<dbReference type="InterPro" id="IPR051311">
    <property type="entry name" value="DedA_domain"/>
</dbReference>
<evidence type="ECO:0000313" key="5">
    <source>
        <dbReference type="Proteomes" id="UP000075737"/>
    </source>
</evidence>
<feature type="transmembrane region" description="Helical" evidence="2">
    <location>
        <begin position="208"/>
        <end position="227"/>
    </location>
</feature>
<feature type="transmembrane region" description="Helical" evidence="2">
    <location>
        <begin position="366"/>
        <end position="388"/>
    </location>
</feature>
<accession>A0A161PZ70</accession>
<feature type="transmembrane region" description="Helical" evidence="2">
    <location>
        <begin position="295"/>
        <end position="314"/>
    </location>
</feature>
<dbReference type="RefSeq" id="WP_068747532.1">
    <property type="nucleotide sequence ID" value="NZ_LOHZ01000019.1"/>
</dbReference>
<feature type="transmembrane region" description="Helical" evidence="2">
    <location>
        <begin position="90"/>
        <end position="107"/>
    </location>
</feature>
<feature type="transmembrane region" description="Helical" evidence="2">
    <location>
        <begin position="119"/>
        <end position="143"/>
    </location>
</feature>
<dbReference type="AlphaFoldDB" id="A0A161PZ70"/>
<evidence type="ECO:0000313" key="4">
    <source>
        <dbReference type="EMBL" id="KYO68049.1"/>
    </source>
</evidence>
<dbReference type="PANTHER" id="PTHR42709">
    <property type="entry name" value="ALKALINE PHOSPHATASE LIKE PROTEIN"/>
    <property type="match status" value="1"/>
</dbReference>
<dbReference type="PATRIC" id="fig|520767.4.peg.364"/>
<dbReference type="SMART" id="SM00014">
    <property type="entry name" value="acidPPc"/>
    <property type="match status" value="1"/>
</dbReference>
<protein>
    <recommendedName>
        <fullName evidence="3">Phosphatidic acid phosphatase type 2/haloperoxidase domain-containing protein</fullName>
    </recommendedName>
</protein>
<keyword evidence="2" id="KW-0472">Membrane</keyword>
<dbReference type="SUPFAM" id="SSF48317">
    <property type="entry name" value="Acid phosphatase/Vanadium-dependent haloperoxidase"/>
    <property type="match status" value="1"/>
</dbReference>
<feature type="transmembrane region" description="Helical" evidence="2">
    <location>
        <begin position="272"/>
        <end position="290"/>
    </location>
</feature>
<dbReference type="InterPro" id="IPR032816">
    <property type="entry name" value="VTT_dom"/>
</dbReference>
<keyword evidence="2" id="KW-1133">Transmembrane helix</keyword>
<dbReference type="Gene3D" id="1.20.144.10">
    <property type="entry name" value="Phosphatidic acid phosphatase type 2/haloperoxidase"/>
    <property type="match status" value="1"/>
</dbReference>
<reference evidence="4 5" key="1">
    <citation type="submission" date="2015-12" db="EMBL/GenBank/DDBJ databases">
        <title>Draft genome of Thermovenabulum gondwanense isolated from a red thermophilic microbial mat colonisisng an outflow channel of a bore well.</title>
        <authorList>
            <person name="Patel B.K."/>
        </authorList>
    </citation>
    <scope>NUCLEOTIDE SEQUENCE [LARGE SCALE GENOMIC DNA]</scope>
    <source>
        <strain evidence="4 5">R270</strain>
    </source>
</reference>
<feature type="transmembrane region" description="Helical" evidence="2">
    <location>
        <begin position="43"/>
        <end position="63"/>
    </location>
</feature>
<keyword evidence="5" id="KW-1185">Reference proteome</keyword>
<sequence length="424" mass="48174">MFFMQNSALWLFLISFIEASFFPVPPDLVLIPLCLKHTEKYLFYAFIASIASAMGGLFGYFLGVRAGRSLLNKFINNSRLKLIEDYFKKYGAWAVAIAGFTPIPYKVFTIASGIFRMDIFTFFIASFFSRGARFFLEALIVRFFGEKAELLINKYLGPGSFALIGIIFVVYYIILKSSFFVRAKIWILPFYKKIKFAVSLFLEKFGEFGVYVIAGVSYSSVAALVFLKIVDGLKEKELDLIDGAIVKFILSHFKTPLMDIITGNFIEVVESPVTVITVFIISTGFVFYIYKKLIYLFLTFASFSGAVVIQLVLKNEIQRLRPVPEIPMGLFFKYGFPSGSVLVFTSFIGYAVFLTVKILDKKTKKYAIIFIDLLLTAFIGFCRVYNMLNYPSDVFAGFLIGGIWLSALIIITLAFENYFRIRRG</sequence>
<keyword evidence="2" id="KW-0812">Transmembrane</keyword>
<dbReference type="GO" id="GO:0005886">
    <property type="term" value="C:plasma membrane"/>
    <property type="evidence" value="ECO:0007669"/>
    <property type="project" value="TreeGrafter"/>
</dbReference>
<dbReference type="STRING" id="520767.ATZ99_03600"/>
<feature type="transmembrane region" description="Helical" evidence="2">
    <location>
        <begin position="334"/>
        <end position="354"/>
    </location>
</feature>
<proteinExistence type="inferred from homology"/>
<comment type="similarity">
    <text evidence="1">Belongs to the DedA family.</text>
</comment>
<dbReference type="OrthoDB" id="9789113at2"/>
<name>A0A161PZ70_9FIRM</name>
<evidence type="ECO:0000259" key="3">
    <source>
        <dbReference type="SMART" id="SM00014"/>
    </source>
</evidence>